<keyword evidence="2" id="KW-1003">Cell membrane</keyword>
<dbReference type="PANTHER" id="PTHR30250:SF30">
    <property type="entry name" value="LIPID III FLIPPASE"/>
    <property type="match status" value="1"/>
</dbReference>
<evidence type="ECO:0000313" key="8">
    <source>
        <dbReference type="Proteomes" id="UP000032578"/>
    </source>
</evidence>
<dbReference type="EMBL" id="JTDW01000008">
    <property type="protein sequence ID" value="KJD35123.1"/>
    <property type="molecule type" value="Genomic_DNA"/>
</dbReference>
<feature type="transmembrane region" description="Helical" evidence="6">
    <location>
        <begin position="401"/>
        <end position="419"/>
    </location>
</feature>
<comment type="caution">
    <text evidence="7">The sequence shown here is derived from an EMBL/GenBank/DDBJ whole genome shotgun (WGS) entry which is preliminary data.</text>
</comment>
<keyword evidence="8" id="KW-1185">Reference proteome</keyword>
<feature type="transmembrane region" description="Helical" evidence="6">
    <location>
        <begin position="224"/>
        <end position="241"/>
    </location>
</feature>
<dbReference type="GO" id="GO:0005886">
    <property type="term" value="C:plasma membrane"/>
    <property type="evidence" value="ECO:0007669"/>
    <property type="project" value="UniProtKB-SubCell"/>
</dbReference>
<dbReference type="OrthoDB" id="9769862at2"/>
<dbReference type="GO" id="GO:0009246">
    <property type="term" value="P:enterobacterial common antigen biosynthetic process"/>
    <property type="evidence" value="ECO:0007669"/>
    <property type="project" value="InterPro"/>
</dbReference>
<dbReference type="PANTHER" id="PTHR30250">
    <property type="entry name" value="PST FAMILY PREDICTED COLANIC ACID TRANSPORTER"/>
    <property type="match status" value="1"/>
</dbReference>
<reference evidence="7 8" key="1">
    <citation type="submission" date="2014-11" db="EMBL/GenBank/DDBJ databases">
        <title>Tamlana sedimentorum sp. nov., isolated from shallow sand sediments of the Sea of Japan.</title>
        <authorList>
            <person name="Romanenko L.A."/>
        </authorList>
    </citation>
    <scope>NUCLEOTIDE SEQUENCE [LARGE SCALE GENOMIC DNA]</scope>
    <source>
        <strain evidence="7 8">JCM 19808</strain>
    </source>
</reference>
<dbReference type="CDD" id="cd13125">
    <property type="entry name" value="MATE_like_10"/>
    <property type="match status" value="1"/>
</dbReference>
<keyword evidence="5 6" id="KW-0472">Membrane</keyword>
<keyword evidence="4 6" id="KW-1133">Transmembrane helix</keyword>
<feature type="transmembrane region" description="Helical" evidence="6">
    <location>
        <begin position="183"/>
        <end position="204"/>
    </location>
</feature>
<feature type="transmembrane region" description="Helical" evidence="6">
    <location>
        <begin position="86"/>
        <end position="114"/>
    </location>
</feature>
<protein>
    <submittedName>
        <fullName evidence="7">Membrane protein</fullName>
    </submittedName>
</protein>
<dbReference type="InterPro" id="IPR050833">
    <property type="entry name" value="Poly_Biosynth_Transport"/>
</dbReference>
<proteinExistence type="predicted"/>
<feature type="transmembrane region" description="Helical" evidence="6">
    <location>
        <begin position="158"/>
        <end position="177"/>
    </location>
</feature>
<feature type="transmembrane region" description="Helical" evidence="6">
    <location>
        <begin position="271"/>
        <end position="291"/>
    </location>
</feature>
<comment type="subcellular location">
    <subcellularLocation>
        <location evidence="1">Cell membrane</location>
        <topology evidence="1">Multi-pass membrane protein</topology>
    </subcellularLocation>
</comment>
<feature type="transmembrane region" description="Helical" evidence="6">
    <location>
        <begin position="303"/>
        <end position="324"/>
    </location>
</feature>
<name>A0A0D7W8V3_9FLAO</name>
<evidence type="ECO:0000256" key="4">
    <source>
        <dbReference type="ARBA" id="ARBA00022989"/>
    </source>
</evidence>
<sequence length="428" mass="48235">MRALLGENLLLKITSLNALVIVMRLIISLFVQRVLAINVGEAGISKIGQLRNLTQILTGLTSLGTFNGVVKYVAEFKNDVKTLKDVFNTVFVFWIVGTTISSIVIVLNAGWIAIKLFGNHDFISVIYILGVIPFVIGANRIFHGVVNGLSEYKKYAKIDFYGYLLSVVVLIGGLYYFNLKGVLIAIVITPIIQLLIVFVVFGSILKKYITFKSLSLKVPYLNPFMGFMVMSLVSSVLLNYIEIDIRTVITNKINIEEAGYWTAVNFISKNYMAFSSGIFSLYVIPKFATIYSKTGFKNEVLTIYKTLLPVFGLGMLLVYVFRYLVIDIIYPNFTGMAPLFKWQLFGDFIRLASLVIAHQFLAKRMVKSFVFSELVSLGSFYFLSKFLVIKYGVEGVVMAHFIRYIIYLSLVVVLVGFYFRKKPHGGEI</sequence>
<dbReference type="InterPro" id="IPR044550">
    <property type="entry name" value="WzxE"/>
</dbReference>
<evidence type="ECO:0000256" key="5">
    <source>
        <dbReference type="ARBA" id="ARBA00023136"/>
    </source>
</evidence>
<dbReference type="Proteomes" id="UP000032578">
    <property type="component" value="Unassembled WGS sequence"/>
</dbReference>
<evidence type="ECO:0000313" key="7">
    <source>
        <dbReference type="EMBL" id="KJD35123.1"/>
    </source>
</evidence>
<accession>A0A0D7W8V3</accession>
<dbReference type="STRING" id="1435349.PW52_11970"/>
<feature type="transmembrane region" description="Helical" evidence="6">
    <location>
        <begin position="126"/>
        <end position="146"/>
    </location>
</feature>
<organism evidence="7 8">
    <name type="scientific">Neotamlana sedimentorum</name>
    <dbReference type="NCBI Taxonomy" id="1435349"/>
    <lineage>
        <taxon>Bacteria</taxon>
        <taxon>Pseudomonadati</taxon>
        <taxon>Bacteroidota</taxon>
        <taxon>Flavobacteriia</taxon>
        <taxon>Flavobacteriales</taxon>
        <taxon>Flavobacteriaceae</taxon>
        <taxon>Neotamlana</taxon>
    </lineage>
</organism>
<evidence type="ECO:0000256" key="6">
    <source>
        <dbReference type="SAM" id="Phobius"/>
    </source>
</evidence>
<evidence type="ECO:0000256" key="2">
    <source>
        <dbReference type="ARBA" id="ARBA00022475"/>
    </source>
</evidence>
<dbReference type="PATRIC" id="fig|1435349.4.peg.3390"/>
<dbReference type="AlphaFoldDB" id="A0A0D7W8V3"/>
<evidence type="ECO:0000256" key="3">
    <source>
        <dbReference type="ARBA" id="ARBA00022692"/>
    </source>
</evidence>
<gene>
    <name evidence="7" type="ORF">PW52_11970</name>
</gene>
<keyword evidence="3 6" id="KW-0812">Transmembrane</keyword>
<evidence type="ECO:0000256" key="1">
    <source>
        <dbReference type="ARBA" id="ARBA00004651"/>
    </source>
</evidence>
<feature type="transmembrane region" description="Helical" evidence="6">
    <location>
        <begin position="369"/>
        <end position="389"/>
    </location>
</feature>
<feature type="transmembrane region" description="Helical" evidence="6">
    <location>
        <begin position="9"/>
        <end position="32"/>
    </location>
</feature>